<gene>
    <name evidence="8" type="ORF">MPIPNATIZW_LOCUS9406</name>
</gene>
<evidence type="ECO:0000256" key="6">
    <source>
        <dbReference type="SAM" id="MobiDB-lite"/>
    </source>
</evidence>
<name>A0ABN9ZVN4_PIPNA</name>
<feature type="domain" description="TFIIF beta subunit N-terminal" evidence="7">
    <location>
        <begin position="26"/>
        <end position="61"/>
    </location>
</feature>
<evidence type="ECO:0000256" key="1">
    <source>
        <dbReference type="ARBA" id="ARBA00004123"/>
    </source>
</evidence>
<dbReference type="EMBL" id="OY882859">
    <property type="protein sequence ID" value="CAK6441100.1"/>
    <property type="molecule type" value="Genomic_DNA"/>
</dbReference>
<dbReference type="SUPFAM" id="SSF50916">
    <property type="entry name" value="Rap30/74 interaction domains"/>
    <property type="match status" value="1"/>
</dbReference>
<keyword evidence="5" id="KW-0539">Nucleus</keyword>
<evidence type="ECO:0000256" key="5">
    <source>
        <dbReference type="ARBA" id="ARBA00023242"/>
    </source>
</evidence>
<comment type="subcellular location">
    <subcellularLocation>
        <location evidence="1">Nucleus</location>
    </subcellularLocation>
</comment>
<accession>A0ABN9ZVN4</accession>
<sequence>MASGGCRPETHPRSRSLDLSGIRQEQPLWLVKVPKYLSQQWAGASGSGEVGKLQVVQNQHSQSRSSL</sequence>
<feature type="compositionally biased region" description="Polar residues" evidence="6">
    <location>
        <begin position="55"/>
        <end position="67"/>
    </location>
</feature>
<organism evidence="8 9">
    <name type="scientific">Pipistrellus nathusii</name>
    <name type="common">Nathusius' pipistrelle</name>
    <dbReference type="NCBI Taxonomy" id="59473"/>
    <lineage>
        <taxon>Eukaryota</taxon>
        <taxon>Metazoa</taxon>
        <taxon>Chordata</taxon>
        <taxon>Craniata</taxon>
        <taxon>Vertebrata</taxon>
        <taxon>Euteleostomi</taxon>
        <taxon>Mammalia</taxon>
        <taxon>Eutheria</taxon>
        <taxon>Laurasiatheria</taxon>
        <taxon>Chiroptera</taxon>
        <taxon>Yangochiroptera</taxon>
        <taxon>Vespertilionidae</taxon>
        <taxon>Pipistrellus</taxon>
    </lineage>
</organism>
<evidence type="ECO:0000256" key="3">
    <source>
        <dbReference type="ARBA" id="ARBA00023125"/>
    </source>
</evidence>
<dbReference type="InterPro" id="IPR040504">
    <property type="entry name" value="TFIIF_beta_N"/>
</dbReference>
<evidence type="ECO:0000313" key="8">
    <source>
        <dbReference type="EMBL" id="CAK6441100.1"/>
    </source>
</evidence>
<proteinExistence type="predicted"/>
<evidence type="ECO:0000259" key="7">
    <source>
        <dbReference type="Pfam" id="PF17683"/>
    </source>
</evidence>
<feature type="region of interest" description="Disordered" evidence="6">
    <location>
        <begin position="45"/>
        <end position="67"/>
    </location>
</feature>
<keyword evidence="9" id="KW-1185">Reference proteome</keyword>
<evidence type="ECO:0000256" key="2">
    <source>
        <dbReference type="ARBA" id="ARBA00023015"/>
    </source>
</evidence>
<evidence type="ECO:0000256" key="4">
    <source>
        <dbReference type="ARBA" id="ARBA00023163"/>
    </source>
</evidence>
<dbReference type="Proteomes" id="UP001314169">
    <property type="component" value="Chromosome 2"/>
</dbReference>
<keyword evidence="4" id="KW-0804">Transcription</keyword>
<dbReference type="Pfam" id="PF17683">
    <property type="entry name" value="TFIIF_beta_N"/>
    <property type="match status" value="1"/>
</dbReference>
<dbReference type="InterPro" id="IPR011039">
    <property type="entry name" value="TFIIF_interaction"/>
</dbReference>
<reference evidence="8" key="1">
    <citation type="submission" date="2023-12" db="EMBL/GenBank/DDBJ databases">
        <authorList>
            <person name="Brown T."/>
        </authorList>
    </citation>
    <scope>NUCLEOTIDE SEQUENCE</scope>
</reference>
<protein>
    <recommendedName>
        <fullName evidence="7">TFIIF beta subunit N-terminal domain-containing protein</fullName>
    </recommendedName>
</protein>
<evidence type="ECO:0000313" key="9">
    <source>
        <dbReference type="Proteomes" id="UP001314169"/>
    </source>
</evidence>
<keyword evidence="2" id="KW-0805">Transcription regulation</keyword>
<keyword evidence="3" id="KW-0238">DNA-binding</keyword>